<name>A0AAN6M7D2_9PLEO</name>
<dbReference type="InterPro" id="IPR027443">
    <property type="entry name" value="IPNS-like_sf"/>
</dbReference>
<evidence type="ECO:0000256" key="3">
    <source>
        <dbReference type="ARBA" id="ARBA00023002"/>
    </source>
</evidence>
<gene>
    <name evidence="7" type="ORF">GRF29_1g2185483</name>
</gene>
<keyword evidence="2 5" id="KW-0479">Metal-binding</keyword>
<evidence type="ECO:0000256" key="1">
    <source>
        <dbReference type="ARBA" id="ARBA00008056"/>
    </source>
</evidence>
<dbReference type="PANTHER" id="PTHR10209:SF804">
    <property type="entry name" value="FE2OG DIOXYGENASE DOMAIN-CONTAINING PROTEIN"/>
    <property type="match status" value="1"/>
</dbReference>
<comment type="caution">
    <text evidence="7">The sequence shown here is derived from an EMBL/GenBank/DDBJ whole genome shotgun (WGS) entry which is preliminary data.</text>
</comment>
<accession>A0AAN6M7D2</accession>
<evidence type="ECO:0000259" key="6">
    <source>
        <dbReference type="PROSITE" id="PS51471"/>
    </source>
</evidence>
<evidence type="ECO:0000256" key="5">
    <source>
        <dbReference type="RuleBase" id="RU003682"/>
    </source>
</evidence>
<comment type="similarity">
    <text evidence="1 5">Belongs to the iron/ascorbate-dependent oxidoreductase family.</text>
</comment>
<feature type="domain" description="Fe2OG dioxygenase" evidence="6">
    <location>
        <begin position="203"/>
        <end position="307"/>
    </location>
</feature>
<dbReference type="SUPFAM" id="SSF51197">
    <property type="entry name" value="Clavaminate synthase-like"/>
    <property type="match status" value="1"/>
</dbReference>
<dbReference type="Pfam" id="PF14226">
    <property type="entry name" value="DIOX_N"/>
    <property type="match status" value="1"/>
</dbReference>
<dbReference type="PANTHER" id="PTHR10209">
    <property type="entry name" value="OXIDOREDUCTASE, 2OG-FE II OXYGENASE FAMILY PROTEIN"/>
    <property type="match status" value="1"/>
</dbReference>
<sequence>MPSKDQEWVYYHAGGVRGARPVLRGADAKETFDSIPIVDVSGLFSSNLEDRKKVAAQIGEACRTVGFFYAQNHSVPHDVIDETFDAIKNFFALPAKDKMEVHLHKNAALRGYEPVFETNLEGAGRGDMKEAFLIGQDASEPEQNAPFPTGPSTPKLNSWPSAYPEFRPKVYRYYNHAMAFARKLIQAFALSLDLPETYFNEMTSFPMIHYRMLHYPPQEKQDARDIGIGAHTDYTFFTLVQQESVPGLQVLNANGIYVDAKPVPGTYVVNVGDFFARVTNGVFKSTVHRVLNLSGERRYSMPFFFAPNPEATVDVVPSCRVEGEESKSIVAGEYFMERLKAARWRHPSNQGKPAPKVQDVATSEIAVQG</sequence>
<dbReference type="GO" id="GO:0046872">
    <property type="term" value="F:metal ion binding"/>
    <property type="evidence" value="ECO:0007669"/>
    <property type="project" value="UniProtKB-KW"/>
</dbReference>
<evidence type="ECO:0000256" key="4">
    <source>
        <dbReference type="ARBA" id="ARBA00023004"/>
    </source>
</evidence>
<dbReference type="Pfam" id="PF03171">
    <property type="entry name" value="2OG-FeII_Oxy"/>
    <property type="match status" value="1"/>
</dbReference>
<dbReference type="GO" id="GO:0016491">
    <property type="term" value="F:oxidoreductase activity"/>
    <property type="evidence" value="ECO:0007669"/>
    <property type="project" value="UniProtKB-KW"/>
</dbReference>
<dbReference type="EMBL" id="WVTA01000001">
    <property type="protein sequence ID" value="KAK3217168.1"/>
    <property type="molecule type" value="Genomic_DNA"/>
</dbReference>
<dbReference type="AlphaFoldDB" id="A0AAN6M7D2"/>
<evidence type="ECO:0000313" key="8">
    <source>
        <dbReference type="Proteomes" id="UP001280581"/>
    </source>
</evidence>
<evidence type="ECO:0000256" key="2">
    <source>
        <dbReference type="ARBA" id="ARBA00022723"/>
    </source>
</evidence>
<evidence type="ECO:0000313" key="7">
    <source>
        <dbReference type="EMBL" id="KAK3217168.1"/>
    </source>
</evidence>
<dbReference type="Proteomes" id="UP001280581">
    <property type="component" value="Unassembled WGS sequence"/>
</dbReference>
<keyword evidence="3 5" id="KW-0560">Oxidoreductase</keyword>
<organism evidence="7 8">
    <name type="scientific">Pseudopithomyces chartarum</name>
    <dbReference type="NCBI Taxonomy" id="1892770"/>
    <lineage>
        <taxon>Eukaryota</taxon>
        <taxon>Fungi</taxon>
        <taxon>Dikarya</taxon>
        <taxon>Ascomycota</taxon>
        <taxon>Pezizomycotina</taxon>
        <taxon>Dothideomycetes</taxon>
        <taxon>Pleosporomycetidae</taxon>
        <taxon>Pleosporales</taxon>
        <taxon>Massarineae</taxon>
        <taxon>Didymosphaeriaceae</taxon>
        <taxon>Pseudopithomyces</taxon>
    </lineage>
</organism>
<reference evidence="7 8" key="1">
    <citation type="submission" date="2021-02" db="EMBL/GenBank/DDBJ databases">
        <title>Genome assembly of Pseudopithomyces chartarum.</title>
        <authorList>
            <person name="Jauregui R."/>
            <person name="Singh J."/>
            <person name="Voisey C."/>
        </authorList>
    </citation>
    <scope>NUCLEOTIDE SEQUENCE [LARGE SCALE GENOMIC DNA]</scope>
    <source>
        <strain evidence="7 8">AGR01</strain>
    </source>
</reference>
<dbReference type="PROSITE" id="PS51471">
    <property type="entry name" value="FE2OG_OXY"/>
    <property type="match status" value="1"/>
</dbReference>
<proteinExistence type="inferred from homology"/>
<dbReference type="InterPro" id="IPR026992">
    <property type="entry name" value="DIOX_N"/>
</dbReference>
<dbReference type="GO" id="GO:0044283">
    <property type="term" value="P:small molecule biosynthetic process"/>
    <property type="evidence" value="ECO:0007669"/>
    <property type="project" value="UniProtKB-ARBA"/>
</dbReference>
<dbReference type="PRINTS" id="PR00682">
    <property type="entry name" value="IPNSYNTHASE"/>
</dbReference>
<dbReference type="Gene3D" id="2.60.120.330">
    <property type="entry name" value="B-lactam Antibiotic, Isopenicillin N Synthase, Chain"/>
    <property type="match status" value="1"/>
</dbReference>
<keyword evidence="4 5" id="KW-0408">Iron</keyword>
<protein>
    <recommendedName>
        <fullName evidence="6">Fe2OG dioxygenase domain-containing protein</fullName>
    </recommendedName>
</protein>
<dbReference type="InterPro" id="IPR044861">
    <property type="entry name" value="IPNS-like_FE2OG_OXY"/>
</dbReference>
<dbReference type="InterPro" id="IPR005123">
    <property type="entry name" value="Oxoglu/Fe-dep_dioxygenase_dom"/>
</dbReference>
<keyword evidence="8" id="KW-1185">Reference proteome</keyword>